<dbReference type="NCBIfam" id="NF047847">
    <property type="entry name" value="SS_mature_LptM"/>
    <property type="match status" value="1"/>
</dbReference>
<dbReference type="PROSITE" id="PS51257">
    <property type="entry name" value="PROKAR_LIPOPROTEIN"/>
    <property type="match status" value="1"/>
</dbReference>
<dbReference type="Proteomes" id="UP000244110">
    <property type="component" value="Unassembled WGS sequence"/>
</dbReference>
<evidence type="ECO:0000313" key="8">
    <source>
        <dbReference type="EMBL" id="SDT84682.1"/>
    </source>
</evidence>
<evidence type="ECO:0000256" key="1">
    <source>
        <dbReference type="ARBA" id="ARBA00004459"/>
    </source>
</evidence>
<keyword evidence="5" id="KW-0998">Cell outer membrane</keyword>
<gene>
    <name evidence="7" type="ORF">C8R28_100968</name>
    <name evidence="8" type="ORF">SAMN05216406_10267</name>
    <name evidence="9" type="ORF">SAMN05421510_102511</name>
    <name evidence="10" type="ORF">SAMN06297164_0480</name>
</gene>
<evidence type="ECO:0000256" key="6">
    <source>
        <dbReference type="ARBA" id="ARBA00023288"/>
    </source>
</evidence>
<evidence type="ECO:0000256" key="5">
    <source>
        <dbReference type="ARBA" id="ARBA00023237"/>
    </source>
</evidence>
<evidence type="ECO:0000313" key="13">
    <source>
        <dbReference type="Proteomes" id="UP000219335"/>
    </source>
</evidence>
<evidence type="ECO:0008006" key="15">
    <source>
        <dbReference type="Google" id="ProtNLM"/>
    </source>
</evidence>
<reference evidence="12" key="1">
    <citation type="submission" date="2016-10" db="EMBL/GenBank/DDBJ databases">
        <authorList>
            <person name="Varghese N."/>
            <person name="Submissions S."/>
        </authorList>
    </citation>
    <scope>NUCLEOTIDE SEQUENCE [LARGE SCALE GENOMIC DNA]</scope>
    <source>
        <strain evidence="12">Nm10</strain>
    </source>
</reference>
<dbReference type="EMBL" id="FOFX01000025">
    <property type="protein sequence ID" value="SEQ17019.1"/>
    <property type="molecule type" value="Genomic_DNA"/>
</dbReference>
<evidence type="ECO:0000256" key="2">
    <source>
        <dbReference type="ARBA" id="ARBA00022729"/>
    </source>
</evidence>
<accession>A0A1H9DU58</accession>
<name>A0A1H9DU58_9PROT</name>
<evidence type="ECO:0000313" key="10">
    <source>
        <dbReference type="EMBL" id="SOD16406.1"/>
    </source>
</evidence>
<reference evidence="10 13" key="3">
    <citation type="submission" date="2017-09" db="EMBL/GenBank/DDBJ databases">
        <authorList>
            <person name="Ehlers B."/>
            <person name="Leendertz F.H."/>
        </authorList>
    </citation>
    <scope>NUCLEOTIDE SEQUENCE [LARGE SCALE GENOMIC DNA]</scope>
    <source>
        <strain evidence="10 13">Nm42</strain>
    </source>
</reference>
<dbReference type="EMBL" id="FNLN01000002">
    <property type="protein sequence ID" value="SDT84682.1"/>
    <property type="molecule type" value="Genomic_DNA"/>
</dbReference>
<dbReference type="EMBL" id="QAOL01000009">
    <property type="protein sequence ID" value="PTQ86639.1"/>
    <property type="molecule type" value="Genomic_DNA"/>
</dbReference>
<keyword evidence="2" id="KW-0732">Signal</keyword>
<reference evidence="7 14" key="4">
    <citation type="submission" date="2018-04" db="EMBL/GenBank/DDBJ databases">
        <title>Active sludge and wastewater microbial communities from Klosterneuburg, Austria.</title>
        <authorList>
            <person name="Wagner M."/>
        </authorList>
    </citation>
    <scope>NUCLEOTIDE SEQUENCE [LARGE SCALE GENOMIC DNA]</scope>
    <source>
        <strain evidence="7 14">Nm4</strain>
    </source>
</reference>
<keyword evidence="3" id="KW-0472">Membrane</keyword>
<evidence type="ECO:0000313" key="11">
    <source>
        <dbReference type="Proteomes" id="UP000181998"/>
    </source>
</evidence>
<dbReference type="Proteomes" id="UP000182882">
    <property type="component" value="Unassembled WGS sequence"/>
</dbReference>
<sequence length="42" mass="4795">MRLVCVTIFLAYSLSACGHKGPLFLPQTEEENRMVPSEIERK</sequence>
<dbReference type="RefSeq" id="WP_144429449.1">
    <property type="nucleotide sequence ID" value="NZ_CP013341.1"/>
</dbReference>
<keyword evidence="12" id="KW-1185">Reference proteome</keyword>
<evidence type="ECO:0000313" key="12">
    <source>
        <dbReference type="Proteomes" id="UP000182882"/>
    </source>
</evidence>
<dbReference type="Proteomes" id="UP000181998">
    <property type="component" value="Unassembled WGS sequence"/>
</dbReference>
<evidence type="ECO:0000313" key="7">
    <source>
        <dbReference type="EMBL" id="PTQ86639.1"/>
    </source>
</evidence>
<dbReference type="AlphaFoldDB" id="A0A1H9DU58"/>
<dbReference type="InterPro" id="IPR032831">
    <property type="entry name" value="LptM_cons"/>
</dbReference>
<keyword evidence="4" id="KW-0564">Palmitate</keyword>
<evidence type="ECO:0000256" key="3">
    <source>
        <dbReference type="ARBA" id="ARBA00023136"/>
    </source>
</evidence>
<protein>
    <recommendedName>
        <fullName evidence="15">Lipoprotein-attachment site-containing protein</fullName>
    </recommendedName>
</protein>
<reference evidence="9 11" key="2">
    <citation type="submission" date="2016-10" db="EMBL/GenBank/DDBJ databases">
        <authorList>
            <person name="de Groot N.N."/>
        </authorList>
    </citation>
    <scope>NUCLEOTIDE SEQUENCE [LARGE SCALE GENOMIC DNA]</scope>
    <source>
        <strain evidence="8">Nm10</strain>
        <strain evidence="9 11">Nm9</strain>
    </source>
</reference>
<proteinExistence type="predicted"/>
<evidence type="ECO:0000313" key="9">
    <source>
        <dbReference type="EMBL" id="SEQ17019.1"/>
    </source>
</evidence>
<dbReference type="EMBL" id="OCMU01000001">
    <property type="protein sequence ID" value="SOD16406.1"/>
    <property type="molecule type" value="Genomic_DNA"/>
</dbReference>
<evidence type="ECO:0000313" key="14">
    <source>
        <dbReference type="Proteomes" id="UP000244110"/>
    </source>
</evidence>
<keyword evidence="6" id="KW-0449">Lipoprotein</keyword>
<evidence type="ECO:0000256" key="4">
    <source>
        <dbReference type="ARBA" id="ARBA00023139"/>
    </source>
</evidence>
<dbReference type="Proteomes" id="UP000219335">
    <property type="component" value="Unassembled WGS sequence"/>
</dbReference>
<organism evidence="9 11">
    <name type="scientific">Nitrosomonas ureae</name>
    <dbReference type="NCBI Taxonomy" id="44577"/>
    <lineage>
        <taxon>Bacteria</taxon>
        <taxon>Pseudomonadati</taxon>
        <taxon>Pseudomonadota</taxon>
        <taxon>Betaproteobacteria</taxon>
        <taxon>Nitrosomonadales</taxon>
        <taxon>Nitrosomonadaceae</taxon>
        <taxon>Nitrosomonas</taxon>
    </lineage>
</organism>
<comment type="subcellular location">
    <subcellularLocation>
        <location evidence="1">Cell outer membrane</location>
        <topology evidence="1">Lipid-anchor</topology>
    </subcellularLocation>
</comment>